<keyword evidence="1" id="KW-0732">Signal</keyword>
<reference evidence="3 4" key="1">
    <citation type="journal article" date="2013" name="Appl. Environ. Microbiol.">
        <title>The genome of the alga-associated marine flavobacterium Formosa agariphila KMM 3901T reveals a broad potential for degradation of algal polysaccharides.</title>
        <authorList>
            <person name="Mann A.J."/>
            <person name="Hahnke R.L."/>
            <person name="Huang S."/>
            <person name="Werner J."/>
            <person name="Xing P."/>
            <person name="Barbeyron T."/>
            <person name="Huettel B."/>
            <person name="Stueber K."/>
            <person name="Reinhardt R."/>
            <person name="Harder J."/>
            <person name="Gloeckner F.O."/>
            <person name="Amann R.I."/>
            <person name="Teeling H."/>
        </authorList>
    </citation>
    <scope>NUCLEOTIDE SEQUENCE [LARGE SCALE GENOMIC DNA]</scope>
    <source>
        <strain evidence="4">DSM 15362 / KCTC 12365 / LMG 23005 / KMM 3901</strain>
    </source>
</reference>
<dbReference type="AlphaFoldDB" id="T2KN19"/>
<dbReference type="PATRIC" id="fig|1347342.6.peg.2138"/>
<dbReference type="SUPFAM" id="SSF53649">
    <property type="entry name" value="Alkaline phosphatase-like"/>
    <property type="match status" value="1"/>
</dbReference>
<dbReference type="InterPro" id="IPR052701">
    <property type="entry name" value="GAG_Ulvan_Degrading_Sulfatases"/>
</dbReference>
<feature type="signal peptide" evidence="1">
    <location>
        <begin position="1"/>
        <end position="20"/>
    </location>
</feature>
<dbReference type="OrthoDB" id="9789742at2"/>
<dbReference type="Pfam" id="PF00884">
    <property type="entry name" value="Sulfatase"/>
    <property type="match status" value="1"/>
</dbReference>
<gene>
    <name evidence="3" type="ORF">BN863_21310</name>
</gene>
<dbReference type="GO" id="GO:0047753">
    <property type="term" value="F:choline-sulfatase activity"/>
    <property type="evidence" value="ECO:0007669"/>
    <property type="project" value="UniProtKB-EC"/>
</dbReference>
<dbReference type="CDD" id="cd16027">
    <property type="entry name" value="SGSH"/>
    <property type="match status" value="1"/>
</dbReference>
<evidence type="ECO:0000259" key="2">
    <source>
        <dbReference type="Pfam" id="PF00884"/>
    </source>
</evidence>
<evidence type="ECO:0000313" key="3">
    <source>
        <dbReference type="EMBL" id="CDF79843.1"/>
    </source>
</evidence>
<dbReference type="Gene3D" id="3.40.720.10">
    <property type="entry name" value="Alkaline Phosphatase, subunit A"/>
    <property type="match status" value="1"/>
</dbReference>
<feature type="domain" description="Sulfatase N-terminal" evidence="2">
    <location>
        <begin position="23"/>
        <end position="299"/>
    </location>
</feature>
<dbReference type="eggNOG" id="COG3119">
    <property type="taxonomic scope" value="Bacteria"/>
</dbReference>
<evidence type="ECO:0000256" key="1">
    <source>
        <dbReference type="SAM" id="SignalP"/>
    </source>
</evidence>
<name>T2KN19_FORAG</name>
<feature type="chain" id="PRO_5004591074" evidence="1">
    <location>
        <begin position="21"/>
        <end position="613"/>
    </location>
</feature>
<dbReference type="InterPro" id="IPR017850">
    <property type="entry name" value="Alkaline_phosphatase_core_sf"/>
</dbReference>
<accession>T2KN19</accession>
<dbReference type="RefSeq" id="WP_038530354.1">
    <property type="nucleotide sequence ID" value="NZ_HG315671.1"/>
</dbReference>
<keyword evidence="4" id="KW-1185">Reference proteome</keyword>
<dbReference type="PANTHER" id="PTHR43751">
    <property type="entry name" value="SULFATASE"/>
    <property type="match status" value="1"/>
</dbReference>
<protein>
    <submittedName>
        <fullName evidence="3">Sulfatase</fullName>
        <ecNumber evidence="3">3.1.6.6</ecNumber>
    </submittedName>
</protein>
<organism evidence="3 4">
    <name type="scientific">Formosa agariphila (strain DSM 15362 / KCTC 12365 / LMG 23005 / KMM 3901 / M-2Alg 35-1)</name>
    <dbReference type="NCBI Taxonomy" id="1347342"/>
    <lineage>
        <taxon>Bacteria</taxon>
        <taxon>Pseudomonadati</taxon>
        <taxon>Bacteroidota</taxon>
        <taxon>Flavobacteriia</taxon>
        <taxon>Flavobacteriales</taxon>
        <taxon>Flavobacteriaceae</taxon>
        <taxon>Formosa</taxon>
    </lineage>
</organism>
<evidence type="ECO:0000313" key="4">
    <source>
        <dbReference type="Proteomes" id="UP000016160"/>
    </source>
</evidence>
<keyword evidence="3" id="KW-0378">Hydrolase</keyword>
<dbReference type="PANTHER" id="PTHR43751:SF1">
    <property type="entry name" value="SULFATASE ATSG-RELATED"/>
    <property type="match status" value="1"/>
</dbReference>
<proteinExistence type="predicted"/>
<dbReference type="Proteomes" id="UP000016160">
    <property type="component" value="Chromosome"/>
</dbReference>
<dbReference type="InterPro" id="IPR000917">
    <property type="entry name" value="Sulfatase_N"/>
</dbReference>
<dbReference type="HOGENOM" id="CLU_006332_7_2_10"/>
<dbReference type="EC" id="3.1.6.6" evidence="3"/>
<dbReference type="STRING" id="1347342.BN863_21310"/>
<sequence length="613" mass="70970">MNTKHFVLIFFLCFYSILKAQQPNMVWIVSEDNSKHYMKLFDEHGVKTPNIEKLAKQGIQFNRAFSNAAVCSAARSTLITGIYGPRIASHYHRSEQKITLPDNIKMFPEYLREAGYYTSNNAKEDYNIFKSKEVWDESSQKASWRNRQQDQPFFHVHNIGTTHEGSLHFSEEQMISNPTITALETVFVQPNHPNTKTFRYTNAYYRDLITKMDTEVGEVVNQLEKDNLLENTIIFYYGDHGGVLPGSKGYLLETGLHVPLVIYIPEKYKNLSPFSIGKSTNTFVSFVDFAATVLNLANIETPKTMDGKPFLGASVDKKVIDNNETFGYADRFDEKYDMVRSLRVENLKYIRNFEPFNVDGLMNNYRYKQLAYQEWKDLFELGKLNENQVSFFNPKTPEALYDIEKDPFEINNLAEDPAYSTDIKQLRTSLNAILKSMPDLSFYPEASIINNAFTDPITFGKTHKKDISNYLQIANLQLETFQKAKSQLNKYLESKDPLKRYWALISCSSFGKKAKVFSLKIETIMKTDSELINKMRAADFLGFIGYKDVSNNLTDLLYQSNNEKEALLILNSIVLQRDFYQKNTFTIDASKMNKQVRENKLIQERLNYINKQK</sequence>
<dbReference type="EMBL" id="HG315671">
    <property type="protein sequence ID" value="CDF79843.1"/>
    <property type="molecule type" value="Genomic_DNA"/>
</dbReference>